<dbReference type="SUPFAM" id="SSF117281">
    <property type="entry name" value="Kelch motif"/>
    <property type="match status" value="2"/>
</dbReference>
<dbReference type="Proteomes" id="UP000664859">
    <property type="component" value="Unassembled WGS sequence"/>
</dbReference>
<evidence type="ECO:0000313" key="4">
    <source>
        <dbReference type="Proteomes" id="UP000664859"/>
    </source>
</evidence>
<dbReference type="Gene3D" id="2.120.10.80">
    <property type="entry name" value="Kelch-type beta propeller"/>
    <property type="match status" value="2"/>
</dbReference>
<evidence type="ECO:0000256" key="2">
    <source>
        <dbReference type="ARBA" id="ARBA00022737"/>
    </source>
</evidence>
<sequence length="427" mass="47777">MRAGAPVRIESRGVGNAAELFKCWPRLYELCRENFSRCTVHTTSKVYGLQQLGKRQPHLYLGCQNCRRTCIVEQPSQVSAICTKDRPCARSGQSAVLVGDKIYVFGGCDGVVVYNDLHCFDTVTHEWRVVHSEGGPTPRAAFGMCVGPGDEDFTIACGSNTQFMSAYSDVWSFNTRHRTWTKLFESPKALYGVSICWYGRILLMYAGTTGLEYCNHLYAFNSLASSVVKVSTTGICPSRRYKHESFILNDNMYVFGGGCFAPTEGCMFISRLNLRSLEWKQLHVDGDTSVARTAFSCCADPETLKVWVFGGFDADNTRLQAFQSYDMQSRKWENVASVCSPPSRAFHSMIYSQGSLFLMLGANGKRKFNDVWQYRIRSTPPSLQMLAAHAFLRLPHSACRPAIPDEMQSLIESVRLTRKPNSAPACT</sequence>
<name>A0A835Z2J9_9STRA</name>
<reference evidence="3" key="1">
    <citation type="submission" date="2021-02" db="EMBL/GenBank/DDBJ databases">
        <title>First Annotated Genome of the Yellow-green Alga Tribonema minus.</title>
        <authorList>
            <person name="Mahan K.M."/>
        </authorList>
    </citation>
    <scope>NUCLEOTIDE SEQUENCE</scope>
    <source>
        <strain evidence="3">UTEX B ZZ1240</strain>
    </source>
</reference>
<evidence type="ECO:0000256" key="1">
    <source>
        <dbReference type="ARBA" id="ARBA00022441"/>
    </source>
</evidence>
<gene>
    <name evidence="3" type="ORF">JKP88DRAFT_181555</name>
</gene>
<keyword evidence="2" id="KW-0677">Repeat</keyword>
<keyword evidence="4" id="KW-1185">Reference proteome</keyword>
<dbReference type="SMART" id="SM00612">
    <property type="entry name" value="Kelch"/>
    <property type="match status" value="2"/>
</dbReference>
<dbReference type="PANTHER" id="PTHR46093:SF18">
    <property type="entry name" value="FIBRONECTIN TYPE-III DOMAIN-CONTAINING PROTEIN"/>
    <property type="match status" value="1"/>
</dbReference>
<evidence type="ECO:0000313" key="3">
    <source>
        <dbReference type="EMBL" id="KAG5183875.1"/>
    </source>
</evidence>
<dbReference type="InterPro" id="IPR006652">
    <property type="entry name" value="Kelch_1"/>
</dbReference>
<organism evidence="3 4">
    <name type="scientific">Tribonema minus</name>
    <dbReference type="NCBI Taxonomy" id="303371"/>
    <lineage>
        <taxon>Eukaryota</taxon>
        <taxon>Sar</taxon>
        <taxon>Stramenopiles</taxon>
        <taxon>Ochrophyta</taxon>
        <taxon>PX clade</taxon>
        <taxon>Xanthophyceae</taxon>
        <taxon>Tribonematales</taxon>
        <taxon>Tribonemataceae</taxon>
        <taxon>Tribonema</taxon>
    </lineage>
</organism>
<comment type="caution">
    <text evidence="3">The sequence shown here is derived from an EMBL/GenBank/DDBJ whole genome shotgun (WGS) entry which is preliminary data.</text>
</comment>
<protein>
    <submittedName>
        <fullName evidence="3">Uncharacterized protein</fullName>
    </submittedName>
</protein>
<keyword evidence="1" id="KW-0880">Kelch repeat</keyword>
<dbReference type="OrthoDB" id="10251809at2759"/>
<accession>A0A835Z2J9</accession>
<proteinExistence type="predicted"/>
<dbReference type="EMBL" id="JAFCMP010000182">
    <property type="protein sequence ID" value="KAG5183875.1"/>
    <property type="molecule type" value="Genomic_DNA"/>
</dbReference>
<dbReference type="Pfam" id="PF24681">
    <property type="entry name" value="Kelch_KLHDC2_KLHL20_DRC7"/>
    <property type="match status" value="2"/>
</dbReference>
<dbReference type="AlphaFoldDB" id="A0A835Z2J9"/>
<dbReference type="InterPro" id="IPR015915">
    <property type="entry name" value="Kelch-typ_b-propeller"/>
</dbReference>
<dbReference type="PANTHER" id="PTHR46093">
    <property type="entry name" value="ACYL-COA-BINDING DOMAIN-CONTAINING PROTEIN 5"/>
    <property type="match status" value="1"/>
</dbReference>